<name>A0A4R3XVD0_9PAST</name>
<dbReference type="RefSeq" id="WP_132968063.1">
    <property type="nucleotide sequence ID" value="NZ_VDGV01000011.1"/>
</dbReference>
<evidence type="ECO:0000313" key="4">
    <source>
        <dbReference type="Proteomes" id="UP000305526"/>
    </source>
</evidence>
<protein>
    <submittedName>
        <fullName evidence="1">Uncharacterized protein</fullName>
    </submittedName>
</protein>
<evidence type="ECO:0000313" key="2">
    <source>
        <dbReference type="EMBL" id="TNG93198.1"/>
    </source>
</evidence>
<reference evidence="2 4" key="2">
    <citation type="submission" date="2019-05" db="EMBL/GenBank/DDBJ databases">
        <title>Pasteurellaceae isolates from reptiles.</title>
        <authorList>
            <person name="Bojesen A.M."/>
            <person name="Lund E."/>
        </authorList>
    </citation>
    <scope>NUCLEOTIDE SEQUENCE [LARGE SCALE GENOMIC DNA]</scope>
    <source>
        <strain evidence="2 4">ELNT2x</strain>
    </source>
</reference>
<dbReference type="AlphaFoldDB" id="A0A4R3XVD0"/>
<reference evidence="1 3" key="1">
    <citation type="submission" date="2019-03" db="EMBL/GenBank/DDBJ databases">
        <title>Genomic Encyclopedia of Type Strains, Phase IV (KMG-IV): sequencing the most valuable type-strain genomes for metagenomic binning, comparative biology and taxonomic classification.</title>
        <authorList>
            <person name="Goeker M."/>
        </authorList>
    </citation>
    <scope>NUCLEOTIDE SEQUENCE [LARGE SCALE GENOMIC DNA]</scope>
    <source>
        <strain evidence="1 3">DSM 28140</strain>
    </source>
</reference>
<organism evidence="1 3">
    <name type="scientific">Testudinibacter aquarius</name>
    <dbReference type="NCBI Taxonomy" id="1524974"/>
    <lineage>
        <taxon>Bacteria</taxon>
        <taxon>Pseudomonadati</taxon>
        <taxon>Pseudomonadota</taxon>
        <taxon>Gammaproteobacteria</taxon>
        <taxon>Pasteurellales</taxon>
        <taxon>Pasteurellaceae</taxon>
        <taxon>Testudinibacter</taxon>
    </lineage>
</organism>
<dbReference type="Proteomes" id="UP000294619">
    <property type="component" value="Unassembled WGS sequence"/>
</dbReference>
<dbReference type="EMBL" id="SMCP01000014">
    <property type="protein sequence ID" value="TCV83685.1"/>
    <property type="molecule type" value="Genomic_DNA"/>
</dbReference>
<dbReference type="EMBL" id="VDGV01000011">
    <property type="protein sequence ID" value="TNG93198.1"/>
    <property type="molecule type" value="Genomic_DNA"/>
</dbReference>
<keyword evidence="4" id="KW-1185">Reference proteome</keyword>
<dbReference type="Proteomes" id="UP000305526">
    <property type="component" value="Unassembled WGS sequence"/>
</dbReference>
<evidence type="ECO:0000313" key="3">
    <source>
        <dbReference type="Proteomes" id="UP000294619"/>
    </source>
</evidence>
<accession>A0A4R3XVD0</accession>
<proteinExistence type="predicted"/>
<gene>
    <name evidence="1" type="ORF">EDC16_11451</name>
    <name evidence="2" type="ORF">FHQ21_02080</name>
</gene>
<sequence>MIKTRIPLYLIIAGLTACSNKAVIDLPDSQRDAKSYAIAYQATVQSFQGIVGENYEVDDFTRGAQAWYRGDIKTSIASIRDQLYNQLQDSDLYAFRSGIVFAGELQNNFSRLNQNCWSLLNKPSLTQGIYDAMRDLRRDRVRDENDPYLTTGTEQFLQNCRK</sequence>
<comment type="caution">
    <text evidence="1">The sequence shown here is derived from an EMBL/GenBank/DDBJ whole genome shotgun (WGS) entry which is preliminary data.</text>
</comment>
<dbReference type="PROSITE" id="PS51257">
    <property type="entry name" value="PROKAR_LIPOPROTEIN"/>
    <property type="match status" value="1"/>
</dbReference>
<evidence type="ECO:0000313" key="1">
    <source>
        <dbReference type="EMBL" id="TCV83685.1"/>
    </source>
</evidence>